<dbReference type="GeneID" id="65097968"/>
<reference evidence="2 3" key="1">
    <citation type="submission" date="2021-05" db="EMBL/GenBank/DDBJ databases">
        <title>A novel Methanospirillum isolate from a pyrite-forming mixed culture.</title>
        <authorList>
            <person name="Bunk B."/>
            <person name="Sproer C."/>
            <person name="Spring S."/>
            <person name="Pester M."/>
        </authorList>
    </citation>
    <scope>NUCLEOTIDE SEQUENCE [LARGE SCALE GENOMIC DNA]</scope>
    <source>
        <strain evidence="2 3">J.3.6.1-F.2.7.3</strain>
    </source>
</reference>
<name>A0A8E7B0L1_9EURY</name>
<dbReference type="RefSeq" id="WP_214418918.1">
    <property type="nucleotide sequence ID" value="NZ_CP075546.1"/>
</dbReference>
<dbReference type="AlphaFoldDB" id="A0A8E7B0L1"/>
<evidence type="ECO:0000313" key="2">
    <source>
        <dbReference type="EMBL" id="QVV88101.1"/>
    </source>
</evidence>
<organism evidence="2 3">
    <name type="scientific">Methanospirillum purgamenti</name>
    <dbReference type="NCBI Taxonomy" id="2834276"/>
    <lineage>
        <taxon>Archaea</taxon>
        <taxon>Methanobacteriati</taxon>
        <taxon>Methanobacteriota</taxon>
        <taxon>Stenosarchaea group</taxon>
        <taxon>Methanomicrobia</taxon>
        <taxon>Methanomicrobiales</taxon>
        <taxon>Methanospirillaceae</taxon>
        <taxon>Methanospirillum</taxon>
    </lineage>
</organism>
<protein>
    <submittedName>
        <fullName evidence="2">Uncharacterized protein</fullName>
    </submittedName>
</protein>
<evidence type="ECO:0000256" key="1">
    <source>
        <dbReference type="SAM" id="MobiDB-lite"/>
    </source>
</evidence>
<proteinExistence type="predicted"/>
<dbReference type="KEGG" id="mrtj:KHC33_12250"/>
<dbReference type="Proteomes" id="UP000680656">
    <property type="component" value="Chromosome"/>
</dbReference>
<dbReference type="EMBL" id="CP075546">
    <property type="protein sequence ID" value="QVV88101.1"/>
    <property type="molecule type" value="Genomic_DNA"/>
</dbReference>
<accession>A0A8E7B0L1</accession>
<evidence type="ECO:0000313" key="3">
    <source>
        <dbReference type="Proteomes" id="UP000680656"/>
    </source>
</evidence>
<sequence>MSKGSKRCPFDKNPCIRDDCAVWSEETGACSFLSIPDLIHFVKKNQNTVKQSSVRRDPEPSGGGKYRTLLFD</sequence>
<keyword evidence="3" id="KW-1185">Reference proteome</keyword>
<feature type="region of interest" description="Disordered" evidence="1">
    <location>
        <begin position="49"/>
        <end position="72"/>
    </location>
</feature>
<gene>
    <name evidence="2" type="ORF">KHC33_12250</name>
</gene>